<proteinExistence type="predicted"/>
<feature type="compositionally biased region" description="Basic and acidic residues" evidence="1">
    <location>
        <begin position="55"/>
        <end position="67"/>
    </location>
</feature>
<feature type="region of interest" description="Disordered" evidence="1">
    <location>
        <begin position="209"/>
        <end position="429"/>
    </location>
</feature>
<protein>
    <submittedName>
        <fullName evidence="2">Uncharacterized protein</fullName>
    </submittedName>
</protein>
<keyword evidence="3" id="KW-1185">Reference proteome</keyword>
<evidence type="ECO:0000313" key="3">
    <source>
        <dbReference type="Proteomes" id="UP001642540"/>
    </source>
</evidence>
<comment type="caution">
    <text evidence="2">The sequence shown here is derived from an EMBL/GenBank/DDBJ whole genome shotgun (WGS) entry which is preliminary data.</text>
</comment>
<feature type="compositionally biased region" description="Basic and acidic residues" evidence="1">
    <location>
        <begin position="363"/>
        <end position="372"/>
    </location>
</feature>
<evidence type="ECO:0000313" key="2">
    <source>
        <dbReference type="EMBL" id="CAL8112828.1"/>
    </source>
</evidence>
<accession>A0ABP1QVH5</accession>
<name>A0ABP1QVH5_9HEXA</name>
<evidence type="ECO:0000256" key="1">
    <source>
        <dbReference type="SAM" id="MobiDB-lite"/>
    </source>
</evidence>
<feature type="compositionally biased region" description="Low complexity" evidence="1">
    <location>
        <begin position="305"/>
        <end position="319"/>
    </location>
</feature>
<gene>
    <name evidence="2" type="ORF">ODALV1_LOCUS15799</name>
</gene>
<reference evidence="2 3" key="1">
    <citation type="submission" date="2024-08" db="EMBL/GenBank/DDBJ databases">
        <authorList>
            <person name="Cucini C."/>
            <person name="Frati F."/>
        </authorList>
    </citation>
    <scope>NUCLEOTIDE SEQUENCE [LARGE SCALE GENOMIC DNA]</scope>
</reference>
<sequence length="501" mass="55510">MSDSETALAVAAAIAALRDDEDEEMTQAVSTNGGSQSTMPQPITLGSTTEGEGSEGAKAEEPEQVVEKPKPKLKVMSCLICTEPITSENTQMGRGNPSEEYERMMRVACKLLCVDNHPLLKRWKFRHSDEPKRLCCDGCCEVVFNLGSLQSIIDRTRLAINKKLDWIMKTVSESAAEESAEVEKVFFGGKSDIFRSEVLEVCKRRKNAKNGLAEDSDDEEELVNTSTQTDVTGDSGVNDVRTKGGLKFFDERPERPSYSFDDANMDTYSDHNDDMSFNNTYETHDDTSTSFSTPKSELPKRAYVKKTPASTSSTSSAKQATKRGRPSKRPSKYDEFSDDDIEILEEKKTNKPKGRGQPPAKSSRLDARELVKVEYSADSMTGRPKRSTAAKRPNYQVLAGDDDDEYSSHKRSNTGSDHASKNRKTATGRKEVTLSAIPIVKDASGKTYFEGVEIVRTEKSITCKHLGCYYVVDGSGYNAFERIKAHIHETHIGEGALPDIY</sequence>
<feature type="compositionally biased region" description="Polar residues" evidence="1">
    <location>
        <begin position="27"/>
        <end position="45"/>
    </location>
</feature>
<feature type="region of interest" description="Disordered" evidence="1">
    <location>
        <begin position="17"/>
        <end position="67"/>
    </location>
</feature>
<organism evidence="2 3">
    <name type="scientific">Orchesella dallaii</name>
    <dbReference type="NCBI Taxonomy" id="48710"/>
    <lineage>
        <taxon>Eukaryota</taxon>
        <taxon>Metazoa</taxon>
        <taxon>Ecdysozoa</taxon>
        <taxon>Arthropoda</taxon>
        <taxon>Hexapoda</taxon>
        <taxon>Collembola</taxon>
        <taxon>Entomobryomorpha</taxon>
        <taxon>Entomobryoidea</taxon>
        <taxon>Orchesellidae</taxon>
        <taxon>Orchesellinae</taxon>
        <taxon>Orchesella</taxon>
    </lineage>
</organism>
<feature type="compositionally biased region" description="Basic residues" evidence="1">
    <location>
        <begin position="320"/>
        <end position="330"/>
    </location>
</feature>
<dbReference type="Proteomes" id="UP001642540">
    <property type="component" value="Unassembled WGS sequence"/>
</dbReference>
<feature type="compositionally biased region" description="Polar residues" evidence="1">
    <location>
        <begin position="223"/>
        <end position="232"/>
    </location>
</feature>
<dbReference type="EMBL" id="CAXLJM020000049">
    <property type="protein sequence ID" value="CAL8112828.1"/>
    <property type="molecule type" value="Genomic_DNA"/>
</dbReference>